<dbReference type="InterPro" id="IPR008792">
    <property type="entry name" value="PQQD"/>
</dbReference>
<name>A0ABU1SEB7_9MICO</name>
<keyword evidence="2" id="KW-1185">Reference proteome</keyword>
<sequence>MRIGDDVAWTQSDQRIVALDLSRPDATPLVLEGTAAFVWEEIALEGPLTVEALVENIAVAFELPSDQIRQDVEGVIARLREDALVDG</sequence>
<proteinExistence type="predicted"/>
<dbReference type="RefSeq" id="WP_310019898.1">
    <property type="nucleotide sequence ID" value="NZ_JAVDUM010000007.1"/>
</dbReference>
<gene>
    <name evidence="1" type="ORF">J2Y69_001864</name>
</gene>
<organism evidence="1 2">
    <name type="scientific">Microbacterium resistens</name>
    <dbReference type="NCBI Taxonomy" id="156977"/>
    <lineage>
        <taxon>Bacteria</taxon>
        <taxon>Bacillati</taxon>
        <taxon>Actinomycetota</taxon>
        <taxon>Actinomycetes</taxon>
        <taxon>Micrococcales</taxon>
        <taxon>Microbacteriaceae</taxon>
        <taxon>Microbacterium</taxon>
    </lineage>
</organism>
<dbReference type="Gene3D" id="1.10.10.1150">
    <property type="entry name" value="Coenzyme PQQ synthesis protein D (PqqD)"/>
    <property type="match status" value="1"/>
</dbReference>
<dbReference type="InterPro" id="IPR041881">
    <property type="entry name" value="PqqD_sf"/>
</dbReference>
<accession>A0ABU1SEB7</accession>
<evidence type="ECO:0000313" key="1">
    <source>
        <dbReference type="EMBL" id="MDR6867263.1"/>
    </source>
</evidence>
<dbReference type="Proteomes" id="UP001259347">
    <property type="component" value="Unassembled WGS sequence"/>
</dbReference>
<reference evidence="1 2" key="1">
    <citation type="submission" date="2023-07" db="EMBL/GenBank/DDBJ databases">
        <title>Sorghum-associated microbial communities from plants grown in Nebraska, USA.</title>
        <authorList>
            <person name="Schachtman D."/>
        </authorList>
    </citation>
    <scope>NUCLEOTIDE SEQUENCE [LARGE SCALE GENOMIC DNA]</scope>
    <source>
        <strain evidence="1 2">2980</strain>
    </source>
</reference>
<evidence type="ECO:0000313" key="2">
    <source>
        <dbReference type="Proteomes" id="UP001259347"/>
    </source>
</evidence>
<comment type="caution">
    <text evidence="1">The sequence shown here is derived from an EMBL/GenBank/DDBJ whole genome shotgun (WGS) entry which is preliminary data.</text>
</comment>
<dbReference type="EMBL" id="JAVDUM010000007">
    <property type="protein sequence ID" value="MDR6867263.1"/>
    <property type="molecule type" value="Genomic_DNA"/>
</dbReference>
<dbReference type="Pfam" id="PF05402">
    <property type="entry name" value="PqqD"/>
    <property type="match status" value="1"/>
</dbReference>
<evidence type="ECO:0008006" key="3">
    <source>
        <dbReference type="Google" id="ProtNLM"/>
    </source>
</evidence>
<protein>
    <recommendedName>
        <fullName evidence="3">PqqD family protein</fullName>
    </recommendedName>
</protein>